<organism evidence="2">
    <name type="scientific">Acidithiobacillus sulfuriphilus</name>
    <dbReference type="NCBI Taxonomy" id="1867749"/>
    <lineage>
        <taxon>Bacteria</taxon>
        <taxon>Pseudomonadati</taxon>
        <taxon>Pseudomonadota</taxon>
        <taxon>Acidithiobacillia</taxon>
        <taxon>Acidithiobacillales</taxon>
        <taxon>Acidithiobacillaceae</taxon>
        <taxon>Acidithiobacillus</taxon>
    </lineage>
</organism>
<comment type="caution">
    <text evidence="2">The sequence shown here is derived from an EMBL/GenBank/DDBJ whole genome shotgun (WGS) entry which is preliminary data.</text>
</comment>
<dbReference type="EMBL" id="RIZI01000099">
    <property type="protein sequence ID" value="RNF71050.1"/>
    <property type="molecule type" value="Genomic_DNA"/>
</dbReference>
<feature type="transmembrane region" description="Helical" evidence="1">
    <location>
        <begin position="57"/>
        <end position="76"/>
    </location>
</feature>
<feature type="transmembrane region" description="Helical" evidence="1">
    <location>
        <begin position="96"/>
        <end position="114"/>
    </location>
</feature>
<protein>
    <submittedName>
        <fullName evidence="2">Uncharacterized protein</fullName>
    </submittedName>
</protein>
<name>A0A3M8RVQ8_9PROT</name>
<feature type="transmembrane region" description="Helical" evidence="1">
    <location>
        <begin position="121"/>
        <end position="140"/>
    </location>
</feature>
<accession>A0A3M8RVQ8</accession>
<evidence type="ECO:0000313" key="2">
    <source>
        <dbReference type="EMBL" id="RNF71050.1"/>
    </source>
</evidence>
<keyword evidence="1" id="KW-1133">Transmembrane helix</keyword>
<sequence>MRWRGDAGESVIAETWPLYVGIITTCRRSDILEEAMPRRRNTSLVEDLLNMASRIPWWMDAIVAALSYIGLHLLYVHLGRLTAFPPPVPKSGVNPLTAATSAVHSAFGHAWIIVGRIFSGVFQYAMPVLFVLGGIVSLVTNQWTAKK</sequence>
<dbReference type="AlphaFoldDB" id="A0A3M8RVQ8"/>
<keyword evidence="1" id="KW-0812">Transmembrane</keyword>
<keyword evidence="1" id="KW-0472">Membrane</keyword>
<reference evidence="2" key="1">
    <citation type="submission" date="2018-10" db="EMBL/GenBank/DDBJ databases">
        <title>Acidithiobacillus sulfuriphilus sp. nov.: an extremely acidophilic sulfur-oxidizing chemolithotroph isolated from a neutral pH environment.</title>
        <authorList>
            <person name="Falagan C."/>
            <person name="Moya-Beltran A."/>
            <person name="Quatrini R."/>
            <person name="Johnson D.B."/>
        </authorList>
    </citation>
    <scope>NUCLEOTIDE SEQUENCE [LARGE SCALE GENOMIC DNA]</scope>
    <source>
        <strain evidence="2">CJ-2</strain>
    </source>
</reference>
<gene>
    <name evidence="2" type="ORF">EC580_01715</name>
</gene>
<evidence type="ECO:0000256" key="1">
    <source>
        <dbReference type="SAM" id="Phobius"/>
    </source>
</evidence>
<proteinExistence type="predicted"/>